<dbReference type="GO" id="GO:0003676">
    <property type="term" value="F:nucleic acid binding"/>
    <property type="evidence" value="ECO:0007669"/>
    <property type="project" value="InterPro"/>
</dbReference>
<name>A0A9W6Z4Q2_9STRA</name>
<sequence>MLTRTSLATRATKRALPPNPLLNLGLVKGRRLISSVLCLKNLRAIPTVESSILSLLSPYGKILRTKVHSLDPKFAPKFSGPIPPSLTAYVEFEKVEEAIAAKDELDMSWDGVGRGRRRIFVNFCSLNLAKWNPLDNKAVHATLTRNERKKEFARMKSILDWTPTPAQLESAESEEAWLSEALNDLVLEQVEQNELKGGEEIAVKNHLLDSMLAAVEMKKIEEIEENGQEEDLEYQERSEIEGGFNYISL</sequence>
<evidence type="ECO:0000313" key="1">
    <source>
        <dbReference type="EMBL" id="GMH48132.1"/>
    </source>
</evidence>
<dbReference type="InterPro" id="IPR012677">
    <property type="entry name" value="Nucleotide-bd_a/b_plait_sf"/>
</dbReference>
<organism evidence="1 2">
    <name type="scientific">Triparma laevis f. inornata</name>
    <dbReference type="NCBI Taxonomy" id="1714386"/>
    <lineage>
        <taxon>Eukaryota</taxon>
        <taxon>Sar</taxon>
        <taxon>Stramenopiles</taxon>
        <taxon>Ochrophyta</taxon>
        <taxon>Bolidophyceae</taxon>
        <taxon>Parmales</taxon>
        <taxon>Triparmaceae</taxon>
        <taxon>Triparma</taxon>
    </lineage>
</organism>
<evidence type="ECO:0008006" key="3">
    <source>
        <dbReference type="Google" id="ProtNLM"/>
    </source>
</evidence>
<evidence type="ECO:0000313" key="2">
    <source>
        <dbReference type="Proteomes" id="UP001162640"/>
    </source>
</evidence>
<accession>A0A9W6Z4Q2</accession>
<dbReference type="Gene3D" id="3.30.70.330">
    <property type="match status" value="1"/>
</dbReference>
<dbReference type="AlphaFoldDB" id="A0A9W6Z4Q2"/>
<gene>
    <name evidence="1" type="ORF">TL16_g00225</name>
</gene>
<proteinExistence type="predicted"/>
<dbReference type="EMBL" id="BLQM01000003">
    <property type="protein sequence ID" value="GMH48132.1"/>
    <property type="molecule type" value="Genomic_DNA"/>
</dbReference>
<dbReference type="Proteomes" id="UP001162640">
    <property type="component" value="Unassembled WGS sequence"/>
</dbReference>
<comment type="caution">
    <text evidence="1">The sequence shown here is derived from an EMBL/GenBank/DDBJ whole genome shotgun (WGS) entry which is preliminary data.</text>
</comment>
<dbReference type="SUPFAM" id="SSF54928">
    <property type="entry name" value="RNA-binding domain, RBD"/>
    <property type="match status" value="1"/>
</dbReference>
<dbReference type="InterPro" id="IPR035979">
    <property type="entry name" value="RBD_domain_sf"/>
</dbReference>
<reference evidence="2" key="1">
    <citation type="journal article" date="2023" name="Commun. Biol.">
        <title>Genome analysis of Parmales, the sister group of diatoms, reveals the evolutionary specialization of diatoms from phago-mixotrophs to photoautotrophs.</title>
        <authorList>
            <person name="Ban H."/>
            <person name="Sato S."/>
            <person name="Yoshikawa S."/>
            <person name="Yamada K."/>
            <person name="Nakamura Y."/>
            <person name="Ichinomiya M."/>
            <person name="Sato N."/>
            <person name="Blanc-Mathieu R."/>
            <person name="Endo H."/>
            <person name="Kuwata A."/>
            <person name="Ogata H."/>
        </authorList>
    </citation>
    <scope>NUCLEOTIDE SEQUENCE [LARGE SCALE GENOMIC DNA]</scope>
</reference>
<dbReference type="CDD" id="cd00590">
    <property type="entry name" value="RRM_SF"/>
    <property type="match status" value="1"/>
</dbReference>
<protein>
    <recommendedName>
        <fullName evidence="3">RRM domain-containing protein</fullName>
    </recommendedName>
</protein>